<dbReference type="PROSITE" id="PS51318">
    <property type="entry name" value="TAT"/>
    <property type="match status" value="1"/>
</dbReference>
<feature type="signal peptide" evidence="3">
    <location>
        <begin position="1"/>
        <end position="25"/>
    </location>
</feature>
<dbReference type="PANTHER" id="PTHR38439:SF3">
    <property type="entry name" value="COPPER-RESISTANT CUPROPROTEIN COPI"/>
    <property type="match status" value="1"/>
</dbReference>
<reference evidence="5 6" key="1">
    <citation type="journal article" date="2006" name="Nat. Biotechnol.">
        <title>Complete genome of the mutualistic, N2-fixing grass endophyte Azoarcus sp. strain BH72.</title>
        <authorList>
            <person name="Krause A."/>
            <person name="Ramakumar A."/>
            <person name="Bartels D."/>
            <person name="Battistoni F."/>
            <person name="Bekel T."/>
            <person name="Boch J."/>
            <person name="Boehm M."/>
            <person name="Friedrich F."/>
            <person name="Hurek T."/>
            <person name="Krause L."/>
            <person name="Linke B."/>
            <person name="McHardy A.C."/>
            <person name="Sarkar A."/>
            <person name="Schneiker S."/>
            <person name="Syed A.A."/>
            <person name="Thauer R."/>
            <person name="Vorhoelter F.-J."/>
            <person name="Weidner S."/>
            <person name="Puehler A."/>
            <person name="Reinhold-Hurek B."/>
            <person name="Kaiser O."/>
            <person name="Goesmann A."/>
        </authorList>
    </citation>
    <scope>NUCLEOTIDE SEQUENCE [LARGE SCALE GENOMIC DNA]</scope>
    <source>
        <strain evidence="5 6">BH72</strain>
    </source>
</reference>
<evidence type="ECO:0000256" key="2">
    <source>
        <dbReference type="ARBA" id="ARBA00023008"/>
    </source>
</evidence>
<evidence type="ECO:0000313" key="5">
    <source>
        <dbReference type="EMBL" id="CAL95567.1"/>
    </source>
</evidence>
<gene>
    <name evidence="5" type="ordered locus">azo2951</name>
</gene>
<dbReference type="AlphaFoldDB" id="A1K9R2"/>
<keyword evidence="1" id="KW-0479">Metal-binding</keyword>
<dbReference type="PROSITE" id="PS00079">
    <property type="entry name" value="MULTICOPPER_OXIDASE1"/>
    <property type="match status" value="1"/>
</dbReference>
<keyword evidence="6" id="KW-1185">Reference proteome</keyword>
<accession>A1K9R2</accession>
<keyword evidence="2" id="KW-0186">Copper</keyword>
<dbReference type="InterPro" id="IPR008972">
    <property type="entry name" value="Cupredoxin"/>
</dbReference>
<proteinExistence type="predicted"/>
<dbReference type="SUPFAM" id="SSF49503">
    <property type="entry name" value="Cupredoxins"/>
    <property type="match status" value="1"/>
</dbReference>
<dbReference type="RefSeq" id="WP_011766677.1">
    <property type="nucleotide sequence ID" value="NC_008702.1"/>
</dbReference>
<dbReference type="InterPro" id="IPR006311">
    <property type="entry name" value="TAT_signal"/>
</dbReference>
<evidence type="ECO:0000313" key="6">
    <source>
        <dbReference type="Proteomes" id="UP000002588"/>
    </source>
</evidence>
<dbReference type="Pfam" id="PF00127">
    <property type="entry name" value="Copper-bind"/>
    <property type="match status" value="1"/>
</dbReference>
<dbReference type="GO" id="GO:0005507">
    <property type="term" value="F:copper ion binding"/>
    <property type="evidence" value="ECO:0007669"/>
    <property type="project" value="InterPro"/>
</dbReference>
<dbReference type="InterPro" id="IPR033138">
    <property type="entry name" value="Cu_oxidase_CS"/>
</dbReference>
<dbReference type="STRING" id="62928.azo2951"/>
<dbReference type="GO" id="GO:0009055">
    <property type="term" value="F:electron transfer activity"/>
    <property type="evidence" value="ECO:0007669"/>
    <property type="project" value="InterPro"/>
</dbReference>
<dbReference type="Gene3D" id="2.60.40.420">
    <property type="entry name" value="Cupredoxins - blue copper proteins"/>
    <property type="match status" value="1"/>
</dbReference>
<dbReference type="CDD" id="cd04211">
    <property type="entry name" value="Cupredoxin_like_2"/>
    <property type="match status" value="1"/>
</dbReference>
<protein>
    <submittedName>
        <fullName evidence="5">Copper tolerance protein</fullName>
    </submittedName>
</protein>
<evidence type="ECO:0000256" key="3">
    <source>
        <dbReference type="SAM" id="SignalP"/>
    </source>
</evidence>
<dbReference type="KEGG" id="azo:azo2951"/>
<dbReference type="InterPro" id="IPR000923">
    <property type="entry name" value="BlueCu_1"/>
</dbReference>
<feature type="domain" description="Blue (type 1) copper" evidence="4">
    <location>
        <begin position="63"/>
        <end position="166"/>
    </location>
</feature>
<evidence type="ECO:0000256" key="1">
    <source>
        <dbReference type="ARBA" id="ARBA00022723"/>
    </source>
</evidence>
<dbReference type="eggNOG" id="COG4454">
    <property type="taxonomic scope" value="Bacteria"/>
</dbReference>
<keyword evidence="3" id="KW-0732">Signal</keyword>
<dbReference type="InterPro" id="IPR050845">
    <property type="entry name" value="Cu-binding_ET"/>
</dbReference>
<dbReference type="Proteomes" id="UP000002588">
    <property type="component" value="Chromosome"/>
</dbReference>
<sequence length="166" mass="18309">MTDRRRFLASGLAAGSLLAIGPVFAHGDAPHAARNAPAAEKVQQPWGIAGERRRVDRSIAIAMSDDMRFSPDRIEVRRGETIRFVHSNRGQVMHEMVIGTPASLDEHAALMEKFPGMEHDDPWMAHVAPGGSGEMIWHFNRAGEFEFACLIPGHYQAGMKGRLVVK</sequence>
<dbReference type="EMBL" id="AM406670">
    <property type="protein sequence ID" value="CAL95567.1"/>
    <property type="molecule type" value="Genomic_DNA"/>
</dbReference>
<feature type="chain" id="PRO_5002635502" evidence="3">
    <location>
        <begin position="26"/>
        <end position="166"/>
    </location>
</feature>
<dbReference type="HOGENOM" id="CLU_102172_0_0_4"/>
<organism evidence="5 6">
    <name type="scientific">Azoarcus sp. (strain BH72)</name>
    <dbReference type="NCBI Taxonomy" id="418699"/>
    <lineage>
        <taxon>Bacteria</taxon>
        <taxon>Pseudomonadati</taxon>
        <taxon>Pseudomonadota</taxon>
        <taxon>Betaproteobacteria</taxon>
        <taxon>Rhodocyclales</taxon>
        <taxon>Zoogloeaceae</taxon>
        <taxon>Azoarcus</taxon>
    </lineage>
</organism>
<dbReference type="PANTHER" id="PTHR38439">
    <property type="entry name" value="AURACYANIN-B"/>
    <property type="match status" value="1"/>
</dbReference>
<name>A1K9R2_AZOSB</name>
<evidence type="ECO:0000259" key="4">
    <source>
        <dbReference type="Pfam" id="PF00127"/>
    </source>
</evidence>